<keyword evidence="1" id="KW-0597">Phosphoprotein</keyword>
<dbReference type="Pfam" id="PF13426">
    <property type="entry name" value="PAS_9"/>
    <property type="match status" value="1"/>
</dbReference>
<dbReference type="CDD" id="cd00130">
    <property type="entry name" value="PAS"/>
    <property type="match status" value="2"/>
</dbReference>
<evidence type="ECO:0000313" key="8">
    <source>
        <dbReference type="Proteomes" id="UP000663570"/>
    </source>
</evidence>
<dbReference type="InterPro" id="IPR035965">
    <property type="entry name" value="PAS-like_dom_sf"/>
</dbReference>
<dbReference type="Gene3D" id="3.40.50.2300">
    <property type="match status" value="1"/>
</dbReference>
<keyword evidence="8" id="KW-1185">Reference proteome</keyword>
<dbReference type="InterPro" id="IPR001633">
    <property type="entry name" value="EAL_dom"/>
</dbReference>
<dbReference type="PROSITE" id="PS50113">
    <property type="entry name" value="PAC"/>
    <property type="match status" value="2"/>
</dbReference>
<evidence type="ECO:0000256" key="1">
    <source>
        <dbReference type="PROSITE-ProRule" id="PRU00169"/>
    </source>
</evidence>
<accession>A0ABX7M588</accession>
<evidence type="ECO:0000259" key="4">
    <source>
        <dbReference type="PROSITE" id="PS50113"/>
    </source>
</evidence>
<feature type="domain" description="GGDEF" evidence="6">
    <location>
        <begin position="408"/>
        <end position="541"/>
    </location>
</feature>
<evidence type="ECO:0000313" key="7">
    <source>
        <dbReference type="EMBL" id="QSI76912.1"/>
    </source>
</evidence>
<dbReference type="InterPro" id="IPR013655">
    <property type="entry name" value="PAS_fold_3"/>
</dbReference>
<dbReference type="Pfam" id="PF00563">
    <property type="entry name" value="EAL"/>
    <property type="match status" value="1"/>
</dbReference>
<dbReference type="Pfam" id="PF00072">
    <property type="entry name" value="Response_reg"/>
    <property type="match status" value="1"/>
</dbReference>
<dbReference type="SUPFAM" id="SSF55785">
    <property type="entry name" value="PYP-like sensor domain (PAS domain)"/>
    <property type="match status" value="2"/>
</dbReference>
<dbReference type="PANTHER" id="PTHR44757:SF2">
    <property type="entry name" value="BIOFILM ARCHITECTURE MAINTENANCE PROTEIN MBAA"/>
    <property type="match status" value="1"/>
</dbReference>
<evidence type="ECO:0000259" key="3">
    <source>
        <dbReference type="PROSITE" id="PS50112"/>
    </source>
</evidence>
<dbReference type="Pfam" id="PF08447">
    <property type="entry name" value="PAS_3"/>
    <property type="match status" value="1"/>
</dbReference>
<dbReference type="NCBIfam" id="TIGR00254">
    <property type="entry name" value="GGDEF"/>
    <property type="match status" value="1"/>
</dbReference>
<protein>
    <submittedName>
        <fullName evidence="7">EAL domain-containing protein</fullName>
    </submittedName>
</protein>
<dbReference type="Proteomes" id="UP000663570">
    <property type="component" value="Chromosome"/>
</dbReference>
<dbReference type="SMART" id="SM00052">
    <property type="entry name" value="EAL"/>
    <property type="match status" value="1"/>
</dbReference>
<dbReference type="SUPFAM" id="SSF55073">
    <property type="entry name" value="Nucleotide cyclase"/>
    <property type="match status" value="1"/>
</dbReference>
<dbReference type="CDD" id="cd01948">
    <property type="entry name" value="EAL"/>
    <property type="match status" value="1"/>
</dbReference>
<dbReference type="Gene3D" id="3.30.450.20">
    <property type="entry name" value="PAS domain"/>
    <property type="match status" value="2"/>
</dbReference>
<dbReference type="InterPro" id="IPR000700">
    <property type="entry name" value="PAS-assoc_C"/>
</dbReference>
<dbReference type="PROSITE" id="PS50883">
    <property type="entry name" value="EAL"/>
    <property type="match status" value="1"/>
</dbReference>
<dbReference type="PROSITE" id="PS50887">
    <property type="entry name" value="GGDEF"/>
    <property type="match status" value="1"/>
</dbReference>
<dbReference type="SMART" id="SM00086">
    <property type="entry name" value="PAC"/>
    <property type="match status" value="2"/>
</dbReference>
<dbReference type="PANTHER" id="PTHR44757">
    <property type="entry name" value="DIGUANYLATE CYCLASE DGCP"/>
    <property type="match status" value="1"/>
</dbReference>
<gene>
    <name evidence="7" type="ORF">JY500_21100</name>
</gene>
<dbReference type="InterPro" id="IPR011006">
    <property type="entry name" value="CheY-like_superfamily"/>
</dbReference>
<evidence type="ECO:0000259" key="2">
    <source>
        <dbReference type="PROSITE" id="PS50110"/>
    </source>
</evidence>
<feature type="domain" description="PAC" evidence="4">
    <location>
        <begin position="324"/>
        <end position="376"/>
    </location>
</feature>
<dbReference type="InterPro" id="IPR000014">
    <property type="entry name" value="PAS"/>
</dbReference>
<dbReference type="SMART" id="SM00267">
    <property type="entry name" value="GGDEF"/>
    <property type="match status" value="1"/>
</dbReference>
<dbReference type="Gene3D" id="3.30.70.270">
    <property type="match status" value="1"/>
</dbReference>
<feature type="domain" description="Response regulatory" evidence="2">
    <location>
        <begin position="5"/>
        <end position="120"/>
    </location>
</feature>
<dbReference type="Gene3D" id="3.20.20.450">
    <property type="entry name" value="EAL domain"/>
    <property type="match status" value="1"/>
</dbReference>
<name>A0ABX7M588_9RHOO</name>
<dbReference type="PROSITE" id="PS50110">
    <property type="entry name" value="RESPONSE_REGULATORY"/>
    <property type="match status" value="1"/>
</dbReference>
<dbReference type="NCBIfam" id="TIGR00229">
    <property type="entry name" value="sensory_box"/>
    <property type="match status" value="2"/>
</dbReference>
<sequence length="805" mass="89231">MKGIRVQIVEDERIVALDLKHSLEALGCEVTGIAARGDDAVGQAERHHPDLVLMDIHLDGAMDGTEAARQIHESLRIPVVFLTAYAEDETLTRAAASVPYGYLLKPYELRELRATVRMAVNRRNAELATERAEERLRMAVDAAELGVWEWDAAGDCMQVGGHFKRILGNEPRAFSEGHAAFLEQVHEDDRLALMSAFESEDGIHATVRMRREDGIFIWVEVHAKSFRTMPDDGCRLVGVLCDVTERREMEEKLRQASVVFRTTAEGIAIMDATRSIISVNPAFCSLTGYTAPEVIGRNPDEFLHARRHSDSFYARLEASEQGYWNGEINCRQKGGAMFPAWEHVCAVRDEAGTALQFVLAFSDISAIREAEAQLNHLAYHDALTGLGNRHLLGECLETEIDRARRSGMPLVLLFIDLDGFKTINDTLGHAIGDALLKEIAMRLRGATRRSDTAVRLGGDEFFIIAPDIARVEDAAALAEKLLQAIATPIDVAGEQLVVSGSIGIAIYPANGDDADFLIRAADSAMYDAKARGRNRYCFYAPDMAERALERMTIEQGLRRALERQHFEVHYQPVVALDDRRVIGFEALVRWRHPERGLIGPDRFIPVAEECGLIEPIGRWVLRTACEQGAKWLAEGHAPSQIAVNVSVRQFGAEDFVYTVRSVLAETGFPAAQLELEITESVLQEIEHSQHVIEALKTLGIRIAIDDFGTGFSSLSLLKHLPIDRLKIDRSFVRDLPHDANDAAITRAIIGLSHTLELEMTAEGIETEAQLEFLRELGCQCGQGYLFARPALATALFVDGQSKGLN</sequence>
<dbReference type="CDD" id="cd17534">
    <property type="entry name" value="REC_DC-like"/>
    <property type="match status" value="1"/>
</dbReference>
<dbReference type="SUPFAM" id="SSF141868">
    <property type="entry name" value="EAL domain-like"/>
    <property type="match status" value="1"/>
</dbReference>
<dbReference type="InterPro" id="IPR001610">
    <property type="entry name" value="PAC"/>
</dbReference>
<feature type="modified residue" description="4-aspartylphosphate" evidence="1">
    <location>
        <position position="55"/>
    </location>
</feature>
<organism evidence="7 8">
    <name type="scientific">Niveibacterium microcysteis</name>
    <dbReference type="NCBI Taxonomy" id="2811415"/>
    <lineage>
        <taxon>Bacteria</taxon>
        <taxon>Pseudomonadati</taxon>
        <taxon>Pseudomonadota</taxon>
        <taxon>Betaproteobacteria</taxon>
        <taxon>Rhodocyclales</taxon>
        <taxon>Rhodocyclaceae</taxon>
        <taxon>Niveibacterium</taxon>
    </lineage>
</organism>
<dbReference type="InterPro" id="IPR043128">
    <property type="entry name" value="Rev_trsase/Diguanyl_cyclase"/>
</dbReference>
<dbReference type="InterPro" id="IPR029787">
    <property type="entry name" value="Nucleotide_cyclase"/>
</dbReference>
<evidence type="ECO:0000259" key="6">
    <source>
        <dbReference type="PROSITE" id="PS50887"/>
    </source>
</evidence>
<reference evidence="7 8" key="1">
    <citation type="submission" date="2021-02" db="EMBL/GenBank/DDBJ databases">
        <title>Niveibacterium changnyeongensis HC41.</title>
        <authorList>
            <person name="Kang M."/>
        </authorList>
    </citation>
    <scope>NUCLEOTIDE SEQUENCE [LARGE SCALE GENOMIC DNA]</scope>
    <source>
        <strain evidence="7 8">HC41</strain>
    </source>
</reference>
<dbReference type="SMART" id="SM00448">
    <property type="entry name" value="REC"/>
    <property type="match status" value="1"/>
</dbReference>
<dbReference type="SMART" id="SM00091">
    <property type="entry name" value="PAS"/>
    <property type="match status" value="2"/>
</dbReference>
<dbReference type="CDD" id="cd01949">
    <property type="entry name" value="GGDEF"/>
    <property type="match status" value="1"/>
</dbReference>
<feature type="domain" description="PAC" evidence="4">
    <location>
        <begin position="203"/>
        <end position="255"/>
    </location>
</feature>
<dbReference type="InterPro" id="IPR052155">
    <property type="entry name" value="Biofilm_reg_signaling"/>
</dbReference>
<dbReference type="InterPro" id="IPR001789">
    <property type="entry name" value="Sig_transdc_resp-reg_receiver"/>
</dbReference>
<dbReference type="InterPro" id="IPR035919">
    <property type="entry name" value="EAL_sf"/>
</dbReference>
<dbReference type="RefSeq" id="WP_206254501.1">
    <property type="nucleotide sequence ID" value="NZ_CP071060.1"/>
</dbReference>
<dbReference type="SUPFAM" id="SSF52172">
    <property type="entry name" value="CheY-like"/>
    <property type="match status" value="1"/>
</dbReference>
<proteinExistence type="predicted"/>
<evidence type="ECO:0000259" key="5">
    <source>
        <dbReference type="PROSITE" id="PS50883"/>
    </source>
</evidence>
<feature type="domain" description="PAS" evidence="3">
    <location>
        <begin position="252"/>
        <end position="304"/>
    </location>
</feature>
<feature type="domain" description="EAL" evidence="5">
    <location>
        <begin position="550"/>
        <end position="803"/>
    </location>
</feature>
<dbReference type="EMBL" id="CP071060">
    <property type="protein sequence ID" value="QSI76912.1"/>
    <property type="molecule type" value="Genomic_DNA"/>
</dbReference>
<dbReference type="PROSITE" id="PS50112">
    <property type="entry name" value="PAS"/>
    <property type="match status" value="1"/>
</dbReference>
<dbReference type="Pfam" id="PF00990">
    <property type="entry name" value="GGDEF"/>
    <property type="match status" value="1"/>
</dbReference>
<dbReference type="InterPro" id="IPR000160">
    <property type="entry name" value="GGDEF_dom"/>
</dbReference>